<reference evidence="2" key="1">
    <citation type="submission" date="2016-07" db="EMBL/GenBank/DDBJ databases">
        <authorList>
            <person name="Florea S."/>
            <person name="Webb J.S."/>
            <person name="Jaromczyk J."/>
            <person name="Schardl C.L."/>
        </authorList>
    </citation>
    <scope>NUCLEOTIDE SEQUENCE [LARGE SCALE GENOMIC DNA]</scope>
    <source>
        <strain evidence="2">1YdBTEX2</strain>
    </source>
</reference>
<protein>
    <submittedName>
        <fullName evidence="1">Uncharacterized protein</fullName>
    </submittedName>
</protein>
<proteinExistence type="predicted"/>
<gene>
    <name evidence="1" type="ORF">PVE_R2G0949</name>
</gene>
<organism evidence="1 2">
    <name type="scientific">Pseudomonas veronii 1YdBTEX2</name>
    <dbReference type="NCBI Taxonomy" id="1295141"/>
    <lineage>
        <taxon>Bacteria</taxon>
        <taxon>Pseudomonadati</taxon>
        <taxon>Pseudomonadota</taxon>
        <taxon>Gammaproteobacteria</taxon>
        <taxon>Pseudomonadales</taxon>
        <taxon>Pseudomonadaceae</taxon>
        <taxon>Pseudomonas</taxon>
    </lineage>
</organism>
<dbReference type="Proteomes" id="UP000245431">
    <property type="component" value="Chromosome PVE_r2"/>
</dbReference>
<accession>A0A1D3K9C7</accession>
<evidence type="ECO:0000313" key="2">
    <source>
        <dbReference type="Proteomes" id="UP000245431"/>
    </source>
</evidence>
<dbReference type="AlphaFoldDB" id="A0A1D3K9C7"/>
<sequence length="77" mass="8491">MIVASKSGCISVVDLIKDTKNIWIVMDERVEKTISKTDMHTRGFDLMSDALKWAGAETELIQSFLASEAKAAEEATN</sequence>
<evidence type="ECO:0000313" key="1">
    <source>
        <dbReference type="EMBL" id="SBW84974.1"/>
    </source>
</evidence>
<name>A0A1D3K9C7_PSEVE</name>
<dbReference type="EMBL" id="LT599584">
    <property type="protein sequence ID" value="SBW84974.1"/>
    <property type="molecule type" value="Genomic_DNA"/>
</dbReference>